<dbReference type="PANTHER" id="PTHR23341:SF2">
    <property type="entry name" value="HIGH MOBILITY GROUP PROTEIN HMG-12"/>
    <property type="match status" value="1"/>
</dbReference>
<keyword evidence="3" id="KW-0805">Transcription regulation</keyword>
<reference evidence="8" key="1">
    <citation type="journal article" date="2014" name="Genome Announc.">
        <title>De novo whole-genome sequence and genome annotation of Lichtheimia ramosa.</title>
        <authorList>
            <person name="Linde J."/>
            <person name="Schwartze V."/>
            <person name="Binder U."/>
            <person name="Lass-Florl C."/>
            <person name="Voigt K."/>
            <person name="Horn F."/>
        </authorList>
    </citation>
    <scope>NUCLEOTIDE SEQUENCE</scope>
    <source>
        <strain evidence="8">JMRC FSU:6197</strain>
    </source>
</reference>
<dbReference type="GO" id="GO:0003677">
    <property type="term" value="F:DNA binding"/>
    <property type="evidence" value="ECO:0007669"/>
    <property type="project" value="UniProtKB-KW"/>
</dbReference>
<comment type="subcellular location">
    <subcellularLocation>
        <location evidence="1">Nucleus</location>
    </subcellularLocation>
</comment>
<feature type="compositionally biased region" description="Polar residues" evidence="7">
    <location>
        <begin position="829"/>
        <end position="838"/>
    </location>
</feature>
<dbReference type="SMART" id="SM00384">
    <property type="entry name" value="AT_hook"/>
    <property type="match status" value="9"/>
</dbReference>
<evidence type="ECO:0000256" key="5">
    <source>
        <dbReference type="ARBA" id="ARBA00023163"/>
    </source>
</evidence>
<evidence type="ECO:0000256" key="4">
    <source>
        <dbReference type="ARBA" id="ARBA00023125"/>
    </source>
</evidence>
<dbReference type="GO" id="GO:0005634">
    <property type="term" value="C:nucleus"/>
    <property type="evidence" value="ECO:0007669"/>
    <property type="project" value="UniProtKB-SubCell"/>
</dbReference>
<feature type="compositionally biased region" description="Polar residues" evidence="7">
    <location>
        <begin position="597"/>
        <end position="607"/>
    </location>
</feature>
<feature type="compositionally biased region" description="Polar residues" evidence="7">
    <location>
        <begin position="745"/>
        <end position="755"/>
    </location>
</feature>
<feature type="compositionally biased region" description="Basic and acidic residues" evidence="7">
    <location>
        <begin position="803"/>
        <end position="812"/>
    </location>
</feature>
<dbReference type="PANTHER" id="PTHR23341">
    <property type="entry name" value="HIGH MOBILITY GROUP PROTEINS HMG-A AND C"/>
    <property type="match status" value="1"/>
</dbReference>
<feature type="compositionally biased region" description="Basic and acidic residues" evidence="7">
    <location>
        <begin position="556"/>
        <end position="570"/>
    </location>
</feature>
<accession>A0A077WSB6</accession>
<dbReference type="GO" id="GO:0010557">
    <property type="term" value="P:positive regulation of macromolecule biosynthetic process"/>
    <property type="evidence" value="ECO:0007669"/>
    <property type="project" value="UniProtKB-ARBA"/>
</dbReference>
<dbReference type="PRINTS" id="PR00929">
    <property type="entry name" value="ATHOOK"/>
</dbReference>
<evidence type="ECO:0000256" key="1">
    <source>
        <dbReference type="ARBA" id="ARBA00004123"/>
    </source>
</evidence>
<dbReference type="EMBL" id="LK023333">
    <property type="protein sequence ID" value="CDS09552.1"/>
    <property type="molecule type" value="Genomic_DNA"/>
</dbReference>
<comment type="similarity">
    <text evidence="2">Belongs to the HMGA family.</text>
</comment>
<dbReference type="AlphaFoldDB" id="A0A077WSB6"/>
<evidence type="ECO:0000256" key="2">
    <source>
        <dbReference type="ARBA" id="ARBA00010812"/>
    </source>
</evidence>
<keyword evidence="4" id="KW-0238">DNA-binding</keyword>
<feature type="compositionally biased region" description="Basic residues" evidence="7">
    <location>
        <begin position="545"/>
        <end position="555"/>
    </location>
</feature>
<proteinExistence type="inferred from homology"/>
<name>A0A077WSB6_9FUNG</name>
<keyword evidence="5" id="KW-0804">Transcription</keyword>
<gene>
    <name evidence="8" type="ORF">LRAMOSA10912</name>
</gene>
<keyword evidence="6" id="KW-0539">Nucleus</keyword>
<sequence length="886" mass="99804">MSFIQPFRTKVIKHGTISKPIRGRSSSTGTCPRRQYSTQQLAKDFASSVNNRNGTIQDDLVFALCILKRQLTFSSSVFVSHWLKHLEHSVDPTALVAFQRLASRLTSILSISCLIQQADSDWICSQCRMLLHSGQVDILADYLEAMMTMGDPLWMNRLCAKDRDDYCSCRPVQSPSMLAICLQVLQDPNKIPRLSIDKRRDIVIQFMQQVEEDKRISDDNDLAVMKKRLWQGAMRWKGDSISHLLASWYAECGSLAWPRLSLVLLKKPTLSLLLIYIGACQQLQQASHLARATELLGSLNTSLRDIISRGLPRREFQILLMLVQICLSYLSELLGMTYQGWFQHKFLDPKTTCFENDKRAFESFVKLLEEMIPTELSAILQIQGKAMNSATSQQGSLRQYVFLVKTRLMEFGVDHTLRHYPTSLQHPLENSQTQEMATSNSSVEDIIEHAMDLFEREQCIPKDLWENAIFKPRWFKMTFLPAFIVYPHRTSTRDSLLAALHDKKKISAATYQDMTTSQDLPCTHATDEQVPFKTDMSPETQVPLKRGRGRPRKNPVPKDNETTLHVPEKPKRGRGRPRKASKMDGIISTASDVPATQIGSLATQSAVPISPTLKRGPGRPRKQVSMSIAAPEPVKRGPGRPRKYPRPEDQAATAVTPVKRGPGRPRKYPRPEDQAATAVTPVKRGPGRPRKYPRPEESVSTTTAAVKRGPGRPRKYPQPENAVSATATPIKRGPGRPRKYPQRQDAVSTTPTTTPVKLGPGRPRKHPRPDGLDTSANEQPPIKKTRRRPRVQSEPIATTLVKSEPDSPEDRVKSNIVLPMRYRSPTLTEQVSIQQVPNQDEEPTSLIKPEAGSPLLENHSDSKVDLSMKRESSTLTEQGILLIQYK</sequence>
<evidence type="ECO:0000256" key="7">
    <source>
        <dbReference type="SAM" id="MobiDB-lite"/>
    </source>
</evidence>
<feature type="compositionally biased region" description="Basic and acidic residues" evidence="7">
    <location>
        <begin position="858"/>
        <end position="871"/>
    </location>
</feature>
<dbReference type="OrthoDB" id="2287188at2759"/>
<evidence type="ECO:0000313" key="8">
    <source>
        <dbReference type="EMBL" id="CDS09552.1"/>
    </source>
</evidence>
<evidence type="ECO:0000256" key="3">
    <source>
        <dbReference type="ARBA" id="ARBA00023015"/>
    </source>
</evidence>
<dbReference type="InterPro" id="IPR017956">
    <property type="entry name" value="AT_hook_DNA-bd_motif"/>
</dbReference>
<evidence type="ECO:0000256" key="6">
    <source>
        <dbReference type="ARBA" id="ARBA00023242"/>
    </source>
</evidence>
<feature type="compositionally biased region" description="Basic residues" evidence="7">
    <location>
        <begin position="571"/>
        <end position="580"/>
    </location>
</feature>
<dbReference type="GO" id="GO:0006355">
    <property type="term" value="P:regulation of DNA-templated transcription"/>
    <property type="evidence" value="ECO:0007669"/>
    <property type="project" value="TreeGrafter"/>
</dbReference>
<dbReference type="GO" id="GO:0003712">
    <property type="term" value="F:transcription coregulator activity"/>
    <property type="evidence" value="ECO:0007669"/>
    <property type="project" value="TreeGrafter"/>
</dbReference>
<organism evidence="8">
    <name type="scientific">Lichtheimia ramosa</name>
    <dbReference type="NCBI Taxonomy" id="688394"/>
    <lineage>
        <taxon>Eukaryota</taxon>
        <taxon>Fungi</taxon>
        <taxon>Fungi incertae sedis</taxon>
        <taxon>Mucoromycota</taxon>
        <taxon>Mucoromycotina</taxon>
        <taxon>Mucoromycetes</taxon>
        <taxon>Mucorales</taxon>
        <taxon>Lichtheimiaceae</taxon>
        <taxon>Lichtheimia</taxon>
    </lineage>
</organism>
<feature type="region of interest" description="Disordered" evidence="7">
    <location>
        <begin position="528"/>
        <end position="812"/>
    </location>
</feature>
<feature type="region of interest" description="Disordered" evidence="7">
    <location>
        <begin position="829"/>
        <end position="871"/>
    </location>
</feature>
<protein>
    <submittedName>
        <fullName evidence="8">Uncharacterized protein</fullName>
    </submittedName>
</protein>